<feature type="domain" description="SGNH hydrolase-type esterase" evidence="1">
    <location>
        <begin position="5"/>
        <end position="177"/>
    </location>
</feature>
<keyword evidence="3" id="KW-1185">Reference proteome</keyword>
<dbReference type="EMBL" id="CP003261">
    <property type="protein sequence ID" value="AGK97509.1"/>
    <property type="molecule type" value="Genomic_DNA"/>
</dbReference>
<dbReference type="HOGENOM" id="CLU_051989_9_0_9"/>
<proteinExistence type="predicted"/>
<dbReference type="InterPro" id="IPR036514">
    <property type="entry name" value="SGNH_hydro_sf"/>
</dbReference>
<dbReference type="PANTHER" id="PTHR30383">
    <property type="entry name" value="THIOESTERASE 1/PROTEASE 1/LYSOPHOSPHOLIPASE L1"/>
    <property type="match status" value="1"/>
</dbReference>
<evidence type="ECO:0000313" key="2">
    <source>
        <dbReference type="EMBL" id="AGK97509.1"/>
    </source>
</evidence>
<dbReference type="InterPro" id="IPR013830">
    <property type="entry name" value="SGNH_hydro"/>
</dbReference>
<dbReference type="Proteomes" id="UP000013523">
    <property type="component" value="Chromosome"/>
</dbReference>
<dbReference type="STRING" id="86416.Clopa_2656"/>
<dbReference type="OrthoDB" id="9777593at2"/>
<dbReference type="Pfam" id="PF13472">
    <property type="entry name" value="Lipase_GDSL_2"/>
    <property type="match status" value="1"/>
</dbReference>
<dbReference type="PANTHER" id="PTHR30383:SF5">
    <property type="entry name" value="SGNH HYDROLASE-TYPE ESTERASE DOMAIN-CONTAINING PROTEIN"/>
    <property type="match status" value="1"/>
</dbReference>
<dbReference type="PATRIC" id="fig|86416.3.peg.2649"/>
<organism evidence="2 3">
    <name type="scientific">Clostridium pasteurianum BC1</name>
    <dbReference type="NCBI Taxonomy" id="86416"/>
    <lineage>
        <taxon>Bacteria</taxon>
        <taxon>Bacillati</taxon>
        <taxon>Bacillota</taxon>
        <taxon>Clostridia</taxon>
        <taxon>Eubacteriales</taxon>
        <taxon>Clostridiaceae</taxon>
        <taxon>Clostridium</taxon>
    </lineage>
</organism>
<accession>R4KAJ0</accession>
<evidence type="ECO:0000259" key="1">
    <source>
        <dbReference type="Pfam" id="PF13472"/>
    </source>
</evidence>
<sequence length="189" mass="21564">MKIVCIGDSLTYGYGVHSEECWVELLHKSLNIEIINKGVNGDTTTGILSRSYKDILELNPSHVILMAGTNDILLNYSIDNIIDNIKFLLKEIKNNNISPILALQPPVIAGLARTHWDEYINYTKADEHLFQYIQETKTFSFENNINIIDFYSTFIKINDITNLYSDGIHPNSKGHKLMFETIIKSNVIK</sequence>
<dbReference type="SUPFAM" id="SSF52266">
    <property type="entry name" value="SGNH hydrolase"/>
    <property type="match status" value="1"/>
</dbReference>
<reference evidence="2 3" key="1">
    <citation type="submission" date="2012-01" db="EMBL/GenBank/DDBJ databases">
        <title>Complete sequence of chromosome of Clostridium pasteurianum BC1.</title>
        <authorList>
            <consortium name="US DOE Joint Genome Institute"/>
            <person name="Lucas S."/>
            <person name="Han J."/>
            <person name="Lapidus A."/>
            <person name="Cheng J.-F."/>
            <person name="Goodwin L."/>
            <person name="Pitluck S."/>
            <person name="Peters L."/>
            <person name="Mikhailova N."/>
            <person name="Teshima H."/>
            <person name="Detter J.C."/>
            <person name="Han C."/>
            <person name="Tapia R."/>
            <person name="Land M."/>
            <person name="Hauser L."/>
            <person name="Kyrpides N."/>
            <person name="Ivanova N."/>
            <person name="Pagani I."/>
            <person name="Dunn J."/>
            <person name="Taghavi S."/>
            <person name="Francis A."/>
            <person name="van der Lelie D."/>
            <person name="Woyke T."/>
        </authorList>
    </citation>
    <scope>NUCLEOTIDE SEQUENCE [LARGE SCALE GENOMIC DNA]</scope>
    <source>
        <strain evidence="2 3">BC1</strain>
    </source>
</reference>
<dbReference type="Gene3D" id="3.40.50.1110">
    <property type="entry name" value="SGNH hydrolase"/>
    <property type="match status" value="1"/>
</dbReference>
<protein>
    <submittedName>
        <fullName evidence="2">Lysophospholipase L1-like esterase</fullName>
    </submittedName>
</protein>
<dbReference type="InterPro" id="IPR051532">
    <property type="entry name" value="Ester_Hydrolysis_Enzymes"/>
</dbReference>
<gene>
    <name evidence="2" type="ORF">Clopa_2656</name>
</gene>
<name>R4KAJ0_CLOPA</name>
<dbReference type="GO" id="GO:0004622">
    <property type="term" value="F:phosphatidylcholine lysophospholipase activity"/>
    <property type="evidence" value="ECO:0007669"/>
    <property type="project" value="TreeGrafter"/>
</dbReference>
<dbReference type="eggNOG" id="COG2755">
    <property type="taxonomic scope" value="Bacteria"/>
</dbReference>
<evidence type="ECO:0000313" key="3">
    <source>
        <dbReference type="Proteomes" id="UP000013523"/>
    </source>
</evidence>
<dbReference type="RefSeq" id="WP_015615808.1">
    <property type="nucleotide sequence ID" value="NC_021182.1"/>
</dbReference>
<dbReference type="KEGG" id="cpas:Clopa_2656"/>
<dbReference type="AlphaFoldDB" id="R4KAJ0"/>